<protein>
    <submittedName>
        <fullName evidence="1 2">Uncharacterized protein</fullName>
    </submittedName>
</protein>
<dbReference type="EMBL" id="ATLV01016287">
    <property type="status" value="NOT_ANNOTATED_CDS"/>
    <property type="molecule type" value="Genomic_DNA"/>
</dbReference>
<keyword evidence="3" id="KW-1185">Reference proteome</keyword>
<dbReference type="EnsemblMetazoa" id="ASIC008755-RA">
    <property type="protein sequence ID" value="ASIC008755-PA"/>
    <property type="gene ID" value="ASIC008755"/>
</dbReference>
<accession>A0A084VT98</accession>
<evidence type="ECO:0000313" key="1">
    <source>
        <dbReference type="EMBL" id="KFB41192.1"/>
    </source>
</evidence>
<dbReference type="AlphaFoldDB" id="A0A084VT98"/>
<dbReference type="VEuPathDB" id="VectorBase:ASIC008755"/>
<name>A0A084VT98_ANOSI</name>
<sequence>MPKTSSTFVVYTGEKRRGGIFPFPVPPFSSHRSPVSWSPQPPLPQVRILPGPLGNEMARYVGGLQPVPALEPIRLNI</sequence>
<organism evidence="1">
    <name type="scientific">Anopheles sinensis</name>
    <name type="common">Mosquito</name>
    <dbReference type="NCBI Taxonomy" id="74873"/>
    <lineage>
        <taxon>Eukaryota</taxon>
        <taxon>Metazoa</taxon>
        <taxon>Ecdysozoa</taxon>
        <taxon>Arthropoda</taxon>
        <taxon>Hexapoda</taxon>
        <taxon>Insecta</taxon>
        <taxon>Pterygota</taxon>
        <taxon>Neoptera</taxon>
        <taxon>Endopterygota</taxon>
        <taxon>Diptera</taxon>
        <taxon>Nematocera</taxon>
        <taxon>Culicoidea</taxon>
        <taxon>Culicidae</taxon>
        <taxon>Anophelinae</taxon>
        <taxon>Anopheles</taxon>
    </lineage>
</organism>
<proteinExistence type="predicted"/>
<reference evidence="2" key="2">
    <citation type="submission" date="2020-05" db="UniProtKB">
        <authorList>
            <consortium name="EnsemblMetazoa"/>
        </authorList>
    </citation>
    <scope>IDENTIFICATION</scope>
</reference>
<dbReference type="EMBL" id="KE525074">
    <property type="protein sequence ID" value="KFB41192.1"/>
    <property type="molecule type" value="Genomic_DNA"/>
</dbReference>
<evidence type="ECO:0000313" key="2">
    <source>
        <dbReference type="EnsemblMetazoa" id="ASIC008755-PA"/>
    </source>
</evidence>
<gene>
    <name evidence="1" type="ORF">ZHAS_00008755</name>
</gene>
<dbReference type="Proteomes" id="UP000030765">
    <property type="component" value="Unassembled WGS sequence"/>
</dbReference>
<evidence type="ECO:0000313" key="3">
    <source>
        <dbReference type="Proteomes" id="UP000030765"/>
    </source>
</evidence>
<reference evidence="1 3" key="1">
    <citation type="journal article" date="2014" name="BMC Genomics">
        <title>Genome sequence of Anopheles sinensis provides insight into genetics basis of mosquito competence for malaria parasites.</title>
        <authorList>
            <person name="Zhou D."/>
            <person name="Zhang D."/>
            <person name="Ding G."/>
            <person name="Shi L."/>
            <person name="Hou Q."/>
            <person name="Ye Y."/>
            <person name="Xu Y."/>
            <person name="Zhou H."/>
            <person name="Xiong C."/>
            <person name="Li S."/>
            <person name="Yu J."/>
            <person name="Hong S."/>
            <person name="Yu X."/>
            <person name="Zou P."/>
            <person name="Chen C."/>
            <person name="Chang X."/>
            <person name="Wang W."/>
            <person name="Lv Y."/>
            <person name="Sun Y."/>
            <person name="Ma L."/>
            <person name="Shen B."/>
            <person name="Zhu C."/>
        </authorList>
    </citation>
    <scope>NUCLEOTIDE SEQUENCE [LARGE SCALE GENOMIC DNA]</scope>
</reference>